<dbReference type="Proteomes" id="UP001140217">
    <property type="component" value="Unassembled WGS sequence"/>
</dbReference>
<evidence type="ECO:0008006" key="4">
    <source>
        <dbReference type="Google" id="ProtNLM"/>
    </source>
</evidence>
<dbReference type="GO" id="GO:1990879">
    <property type="term" value="C:CST complex"/>
    <property type="evidence" value="ECO:0007669"/>
    <property type="project" value="InterPro"/>
</dbReference>
<comment type="caution">
    <text evidence="2">The sequence shown here is derived from an EMBL/GenBank/DDBJ whole genome shotgun (WGS) entry which is preliminary data.</text>
</comment>
<evidence type="ECO:0000256" key="1">
    <source>
        <dbReference type="SAM" id="MobiDB-lite"/>
    </source>
</evidence>
<dbReference type="GO" id="GO:0003697">
    <property type="term" value="F:single-stranded DNA binding"/>
    <property type="evidence" value="ECO:0007669"/>
    <property type="project" value="InterPro"/>
</dbReference>
<keyword evidence="3" id="KW-1185">Reference proteome</keyword>
<dbReference type="Gene3D" id="2.40.50.140">
    <property type="entry name" value="Nucleic acid-binding proteins"/>
    <property type="match status" value="1"/>
</dbReference>
<dbReference type="Pfam" id="PF15490">
    <property type="entry name" value="Ten1_2"/>
    <property type="match status" value="1"/>
</dbReference>
<protein>
    <recommendedName>
        <fullName evidence="4">CST complex subunit Ten1</fullName>
    </recommendedName>
</protein>
<sequence length="154" mass="16416">MYLEPGRPVFLDELVAEPARHVGQTVRVTGTLHSYSPALDRAALVDGQYLLGVDTRLLGVRQYHVGQTYQLIGVVAAADGDGGDGPVPPDQLPEDARWAPQIALQARVAKEADGLDMAIYRKSVHALRRFLGTEPQAAAAADRPGTEPTHGSVG</sequence>
<dbReference type="InterPro" id="IPR012340">
    <property type="entry name" value="NA-bd_OB-fold"/>
</dbReference>
<dbReference type="AlphaFoldDB" id="A0A9W8LFS0"/>
<accession>A0A9W8LFS0</accession>
<organism evidence="2 3">
    <name type="scientific">Coemansia javaensis</name>
    <dbReference type="NCBI Taxonomy" id="2761396"/>
    <lineage>
        <taxon>Eukaryota</taxon>
        <taxon>Fungi</taxon>
        <taxon>Fungi incertae sedis</taxon>
        <taxon>Zoopagomycota</taxon>
        <taxon>Kickxellomycotina</taxon>
        <taxon>Kickxellomycetes</taxon>
        <taxon>Kickxellales</taxon>
        <taxon>Kickxellaceae</taxon>
        <taxon>Coemansia</taxon>
    </lineage>
</organism>
<dbReference type="EMBL" id="JANBUL010000297">
    <property type="protein sequence ID" value="KAJ2777364.1"/>
    <property type="molecule type" value="Genomic_DNA"/>
</dbReference>
<feature type="region of interest" description="Disordered" evidence="1">
    <location>
        <begin position="135"/>
        <end position="154"/>
    </location>
</feature>
<name>A0A9W8LFS0_9FUNG</name>
<dbReference type="OrthoDB" id="342190at2759"/>
<evidence type="ECO:0000313" key="3">
    <source>
        <dbReference type="Proteomes" id="UP001140217"/>
    </source>
</evidence>
<dbReference type="InterPro" id="IPR029146">
    <property type="entry name" value="Ten1_animal_plant"/>
</dbReference>
<reference evidence="2" key="1">
    <citation type="submission" date="2022-07" db="EMBL/GenBank/DDBJ databases">
        <title>Phylogenomic reconstructions and comparative analyses of Kickxellomycotina fungi.</title>
        <authorList>
            <person name="Reynolds N.K."/>
            <person name="Stajich J.E."/>
            <person name="Barry K."/>
            <person name="Grigoriev I.V."/>
            <person name="Crous P."/>
            <person name="Smith M.E."/>
        </authorList>
    </citation>
    <scope>NUCLEOTIDE SEQUENCE</scope>
    <source>
        <strain evidence="2">NBRC 105414</strain>
    </source>
</reference>
<evidence type="ECO:0000313" key="2">
    <source>
        <dbReference type="EMBL" id="KAJ2777364.1"/>
    </source>
</evidence>
<proteinExistence type="predicted"/>
<gene>
    <name evidence="2" type="ORF">H4R18_005195</name>
</gene>